<dbReference type="Proteomes" id="UP000308600">
    <property type="component" value="Unassembled WGS sequence"/>
</dbReference>
<evidence type="ECO:0000313" key="2">
    <source>
        <dbReference type="Proteomes" id="UP000308600"/>
    </source>
</evidence>
<protein>
    <submittedName>
        <fullName evidence="1">Uncharacterized protein</fullName>
    </submittedName>
</protein>
<evidence type="ECO:0000313" key="1">
    <source>
        <dbReference type="EMBL" id="TFK58194.1"/>
    </source>
</evidence>
<organism evidence="1 2">
    <name type="scientific">Pluteus cervinus</name>
    <dbReference type="NCBI Taxonomy" id="181527"/>
    <lineage>
        <taxon>Eukaryota</taxon>
        <taxon>Fungi</taxon>
        <taxon>Dikarya</taxon>
        <taxon>Basidiomycota</taxon>
        <taxon>Agaricomycotina</taxon>
        <taxon>Agaricomycetes</taxon>
        <taxon>Agaricomycetidae</taxon>
        <taxon>Agaricales</taxon>
        <taxon>Pluteineae</taxon>
        <taxon>Pluteaceae</taxon>
        <taxon>Pluteus</taxon>
    </lineage>
</organism>
<name>A0ACD2ZXR6_9AGAR</name>
<proteinExistence type="predicted"/>
<keyword evidence="2" id="KW-1185">Reference proteome</keyword>
<gene>
    <name evidence="1" type="ORF">BDN72DRAFT_906983</name>
</gene>
<sequence>MQVAVSRLSDPPGSQSTSDVPSKCSEVEVAPPSLTQTRNKSKSLLTRTTISGLDKEDSSIIFPPRLTHQRDHNYTFPSTATEESTSAHKPTNKPLSPENDAQQEALESTSGSCQRINNSR</sequence>
<reference evidence="1 2" key="1">
    <citation type="journal article" date="2019" name="Nat. Ecol. Evol.">
        <title>Megaphylogeny resolves global patterns of mushroom evolution.</title>
        <authorList>
            <person name="Varga T."/>
            <person name="Krizsan K."/>
            <person name="Foldi C."/>
            <person name="Dima B."/>
            <person name="Sanchez-Garcia M."/>
            <person name="Sanchez-Ramirez S."/>
            <person name="Szollosi G.J."/>
            <person name="Szarkandi J.G."/>
            <person name="Papp V."/>
            <person name="Albert L."/>
            <person name="Andreopoulos W."/>
            <person name="Angelini C."/>
            <person name="Antonin V."/>
            <person name="Barry K.W."/>
            <person name="Bougher N.L."/>
            <person name="Buchanan P."/>
            <person name="Buyck B."/>
            <person name="Bense V."/>
            <person name="Catcheside P."/>
            <person name="Chovatia M."/>
            <person name="Cooper J."/>
            <person name="Damon W."/>
            <person name="Desjardin D."/>
            <person name="Finy P."/>
            <person name="Geml J."/>
            <person name="Haridas S."/>
            <person name="Hughes K."/>
            <person name="Justo A."/>
            <person name="Karasinski D."/>
            <person name="Kautmanova I."/>
            <person name="Kiss B."/>
            <person name="Kocsube S."/>
            <person name="Kotiranta H."/>
            <person name="LaButti K.M."/>
            <person name="Lechner B.E."/>
            <person name="Liimatainen K."/>
            <person name="Lipzen A."/>
            <person name="Lukacs Z."/>
            <person name="Mihaltcheva S."/>
            <person name="Morgado L.N."/>
            <person name="Niskanen T."/>
            <person name="Noordeloos M.E."/>
            <person name="Ohm R.A."/>
            <person name="Ortiz-Santana B."/>
            <person name="Ovrebo C."/>
            <person name="Racz N."/>
            <person name="Riley R."/>
            <person name="Savchenko A."/>
            <person name="Shiryaev A."/>
            <person name="Soop K."/>
            <person name="Spirin V."/>
            <person name="Szebenyi C."/>
            <person name="Tomsovsky M."/>
            <person name="Tulloss R.E."/>
            <person name="Uehling J."/>
            <person name="Grigoriev I.V."/>
            <person name="Vagvolgyi C."/>
            <person name="Papp T."/>
            <person name="Martin F.M."/>
            <person name="Miettinen O."/>
            <person name="Hibbett D.S."/>
            <person name="Nagy L.G."/>
        </authorList>
    </citation>
    <scope>NUCLEOTIDE SEQUENCE [LARGE SCALE GENOMIC DNA]</scope>
    <source>
        <strain evidence="1 2">NL-1719</strain>
    </source>
</reference>
<dbReference type="EMBL" id="ML209556">
    <property type="protein sequence ID" value="TFK58194.1"/>
    <property type="molecule type" value="Genomic_DNA"/>
</dbReference>
<accession>A0ACD2ZXR6</accession>